<dbReference type="EMBL" id="BAAAQN010000068">
    <property type="protein sequence ID" value="GAA2057541.1"/>
    <property type="molecule type" value="Genomic_DNA"/>
</dbReference>
<dbReference type="Pfam" id="PF00132">
    <property type="entry name" value="Hexapep"/>
    <property type="match status" value="1"/>
</dbReference>
<proteinExistence type="inferred from homology"/>
<comment type="caution">
    <text evidence="4">The sequence shown here is derived from an EMBL/GenBank/DDBJ whole genome shotgun (WGS) entry which is preliminary data.</text>
</comment>
<dbReference type="InterPro" id="IPR011004">
    <property type="entry name" value="Trimer_LpxA-like_sf"/>
</dbReference>
<dbReference type="Proteomes" id="UP001500751">
    <property type="component" value="Unassembled WGS sequence"/>
</dbReference>
<reference evidence="4 5" key="1">
    <citation type="journal article" date="2019" name="Int. J. Syst. Evol. Microbiol.">
        <title>The Global Catalogue of Microorganisms (GCM) 10K type strain sequencing project: providing services to taxonomists for standard genome sequencing and annotation.</title>
        <authorList>
            <consortium name="The Broad Institute Genomics Platform"/>
            <consortium name="The Broad Institute Genome Sequencing Center for Infectious Disease"/>
            <person name="Wu L."/>
            <person name="Ma J."/>
        </authorList>
    </citation>
    <scope>NUCLEOTIDE SEQUENCE [LARGE SCALE GENOMIC DNA]</scope>
    <source>
        <strain evidence="4 5">JCM 16014</strain>
    </source>
</reference>
<protein>
    <submittedName>
        <fullName evidence="4">Acyltransferase</fullName>
    </submittedName>
</protein>
<keyword evidence="2" id="KW-0808">Transferase</keyword>
<dbReference type="SUPFAM" id="SSF51161">
    <property type="entry name" value="Trimeric LpxA-like enzymes"/>
    <property type="match status" value="1"/>
</dbReference>
<evidence type="ECO:0000256" key="3">
    <source>
        <dbReference type="SAM" id="MobiDB-lite"/>
    </source>
</evidence>
<dbReference type="PANTHER" id="PTHR23416:SF23">
    <property type="entry name" value="ACETYLTRANSFERASE C18B11.09C-RELATED"/>
    <property type="match status" value="1"/>
</dbReference>
<sequence>MRHSRWLDRLTAAAVRGVWDWARVRGRITSSNPGRYRFAHLGPGAALSFPLGALYNERYMAIGEGTLVGEGVSLAVGWPGEDFGEDIVIRIGRGCSIGRGSHIVAHLRIDIGDDVFFGPYVYVTDQNHGYTALDTPIGRQDAEDKAVTIGDGCWLGVGSVILPGTTLGRNVAVAAGAVVRGSFPDHCLIGGVPARILRRHHVDDGWHAGDVWPAGEPGWPRAGDPGGAAGHGVSSL</sequence>
<comment type="similarity">
    <text evidence="1">Belongs to the transferase hexapeptide repeat family.</text>
</comment>
<name>A0ABN2VAT3_9ACTN</name>
<gene>
    <name evidence="4" type="ORF">GCM10009839_78730</name>
</gene>
<dbReference type="RefSeq" id="WP_344670823.1">
    <property type="nucleotide sequence ID" value="NZ_BAAAQN010000068.1"/>
</dbReference>
<dbReference type="GO" id="GO:0016746">
    <property type="term" value="F:acyltransferase activity"/>
    <property type="evidence" value="ECO:0007669"/>
    <property type="project" value="UniProtKB-KW"/>
</dbReference>
<feature type="region of interest" description="Disordered" evidence="3">
    <location>
        <begin position="216"/>
        <end position="236"/>
    </location>
</feature>
<dbReference type="Gene3D" id="2.160.10.10">
    <property type="entry name" value="Hexapeptide repeat proteins"/>
    <property type="match status" value="1"/>
</dbReference>
<evidence type="ECO:0000313" key="4">
    <source>
        <dbReference type="EMBL" id="GAA2057541.1"/>
    </source>
</evidence>
<dbReference type="InterPro" id="IPR001451">
    <property type="entry name" value="Hexapep"/>
</dbReference>
<organism evidence="4 5">
    <name type="scientific">Catenulispora yoronensis</name>
    <dbReference type="NCBI Taxonomy" id="450799"/>
    <lineage>
        <taxon>Bacteria</taxon>
        <taxon>Bacillati</taxon>
        <taxon>Actinomycetota</taxon>
        <taxon>Actinomycetes</taxon>
        <taxon>Catenulisporales</taxon>
        <taxon>Catenulisporaceae</taxon>
        <taxon>Catenulispora</taxon>
    </lineage>
</organism>
<dbReference type="PANTHER" id="PTHR23416">
    <property type="entry name" value="SIALIC ACID SYNTHASE-RELATED"/>
    <property type="match status" value="1"/>
</dbReference>
<accession>A0ABN2VAT3</accession>
<evidence type="ECO:0000313" key="5">
    <source>
        <dbReference type="Proteomes" id="UP001500751"/>
    </source>
</evidence>
<dbReference type="CDD" id="cd04647">
    <property type="entry name" value="LbH_MAT_like"/>
    <property type="match status" value="1"/>
</dbReference>
<dbReference type="InterPro" id="IPR051159">
    <property type="entry name" value="Hexapeptide_acetyltransf"/>
</dbReference>
<keyword evidence="5" id="KW-1185">Reference proteome</keyword>
<evidence type="ECO:0000256" key="2">
    <source>
        <dbReference type="ARBA" id="ARBA00022679"/>
    </source>
</evidence>
<evidence type="ECO:0000256" key="1">
    <source>
        <dbReference type="ARBA" id="ARBA00007274"/>
    </source>
</evidence>
<keyword evidence="4" id="KW-0012">Acyltransferase</keyword>